<accession>A0A3Q7HKR5</accession>
<dbReference type="PaxDb" id="4081-Solyc06g016820.1.1"/>
<evidence type="ECO:0000313" key="3">
    <source>
        <dbReference type="Proteomes" id="UP000004994"/>
    </source>
</evidence>
<keyword evidence="1" id="KW-1133">Transmembrane helix</keyword>
<evidence type="ECO:0000256" key="1">
    <source>
        <dbReference type="SAM" id="Phobius"/>
    </source>
</evidence>
<reference evidence="2" key="2">
    <citation type="submission" date="2019-01" db="UniProtKB">
        <authorList>
            <consortium name="EnsemblPlants"/>
        </authorList>
    </citation>
    <scope>IDENTIFICATION</scope>
    <source>
        <strain evidence="2">cv. Heinz 1706</strain>
    </source>
</reference>
<dbReference type="InParanoid" id="A0A3Q7HKR5"/>
<protein>
    <submittedName>
        <fullName evidence="2">Uncharacterized protein</fullName>
    </submittedName>
</protein>
<keyword evidence="3" id="KW-1185">Reference proteome</keyword>
<dbReference type="Gramene" id="Solyc06g016820.1.1">
    <property type="protein sequence ID" value="Solyc06g016820.1.1.1"/>
    <property type="gene ID" value="Solyc06g016820.1"/>
</dbReference>
<name>A0A3Q7HKR5_SOLLC</name>
<reference evidence="2" key="1">
    <citation type="journal article" date="2012" name="Nature">
        <title>The tomato genome sequence provides insights into fleshy fruit evolution.</title>
        <authorList>
            <consortium name="Tomato Genome Consortium"/>
        </authorList>
    </citation>
    <scope>NUCLEOTIDE SEQUENCE [LARGE SCALE GENOMIC DNA]</scope>
    <source>
        <strain evidence="2">cv. Heinz 1706</strain>
    </source>
</reference>
<organism evidence="2">
    <name type="scientific">Solanum lycopersicum</name>
    <name type="common">Tomato</name>
    <name type="synonym">Lycopersicon esculentum</name>
    <dbReference type="NCBI Taxonomy" id="4081"/>
    <lineage>
        <taxon>Eukaryota</taxon>
        <taxon>Viridiplantae</taxon>
        <taxon>Streptophyta</taxon>
        <taxon>Embryophyta</taxon>
        <taxon>Tracheophyta</taxon>
        <taxon>Spermatophyta</taxon>
        <taxon>Magnoliopsida</taxon>
        <taxon>eudicotyledons</taxon>
        <taxon>Gunneridae</taxon>
        <taxon>Pentapetalae</taxon>
        <taxon>asterids</taxon>
        <taxon>lamiids</taxon>
        <taxon>Solanales</taxon>
        <taxon>Solanaceae</taxon>
        <taxon>Solanoideae</taxon>
        <taxon>Solaneae</taxon>
        <taxon>Solanum</taxon>
        <taxon>Solanum subgen. Lycopersicon</taxon>
    </lineage>
</organism>
<dbReference type="EnsemblPlants" id="Solyc06g016820.1.1">
    <property type="protein sequence ID" value="Solyc06g016820.1.1.1"/>
    <property type="gene ID" value="Solyc06g016820.1"/>
</dbReference>
<dbReference type="Proteomes" id="UP000004994">
    <property type="component" value="Chromosome 6"/>
</dbReference>
<keyword evidence="1" id="KW-0812">Transmembrane</keyword>
<sequence length="52" mass="6053">MLGFEIKYLPLFLMVYSPLAALFKFIQLNIQVVYSSASKSLVLKYYVELVNF</sequence>
<evidence type="ECO:0000313" key="2">
    <source>
        <dbReference type="EnsemblPlants" id="Solyc06g016820.1.1.1"/>
    </source>
</evidence>
<keyword evidence="1" id="KW-0472">Membrane</keyword>
<dbReference type="AlphaFoldDB" id="A0A3Q7HKR5"/>
<proteinExistence type="predicted"/>
<feature type="transmembrane region" description="Helical" evidence="1">
    <location>
        <begin position="6"/>
        <end position="26"/>
    </location>
</feature>